<dbReference type="InterPro" id="IPR007812">
    <property type="entry name" value="T2SS_protein-GspL"/>
</dbReference>
<keyword evidence="9" id="KW-0472">Membrane</keyword>
<evidence type="ECO:0000256" key="3">
    <source>
        <dbReference type="ARBA" id="ARBA00022448"/>
    </source>
</evidence>
<keyword evidence="4" id="KW-1003">Cell membrane</keyword>
<dbReference type="Gene3D" id="3.30.420.380">
    <property type="match status" value="1"/>
</dbReference>
<accession>A0ABM9AHL4</accession>
<evidence type="ECO:0000259" key="11">
    <source>
        <dbReference type="Pfam" id="PF05134"/>
    </source>
</evidence>
<dbReference type="PIRSF" id="PIRSF015761">
    <property type="entry name" value="Protein_L"/>
    <property type="match status" value="1"/>
</dbReference>
<organism evidence="13 14">
    <name type="scientific">Sinobacterium norvegicum</name>
    <dbReference type="NCBI Taxonomy" id="1641715"/>
    <lineage>
        <taxon>Bacteria</taxon>
        <taxon>Pseudomonadati</taxon>
        <taxon>Pseudomonadota</taxon>
        <taxon>Gammaproteobacteria</taxon>
        <taxon>Cellvibrionales</taxon>
        <taxon>Spongiibacteraceae</taxon>
        <taxon>Sinobacterium</taxon>
    </lineage>
</organism>
<dbReference type="InterPro" id="IPR024230">
    <property type="entry name" value="GspL_cyto_dom"/>
</dbReference>
<keyword evidence="8" id="KW-1133">Transmembrane helix</keyword>
<protein>
    <recommendedName>
        <fullName evidence="10">Type II secretion system protein L</fullName>
        <shortName evidence="10">T2SS protein L</shortName>
    </recommendedName>
</protein>
<evidence type="ECO:0000256" key="6">
    <source>
        <dbReference type="ARBA" id="ARBA00022692"/>
    </source>
</evidence>
<dbReference type="CDD" id="cd24017">
    <property type="entry name" value="ASKHA_T2SSL_N"/>
    <property type="match status" value="1"/>
</dbReference>
<dbReference type="Pfam" id="PF05134">
    <property type="entry name" value="T2SSL"/>
    <property type="match status" value="1"/>
</dbReference>
<evidence type="ECO:0000256" key="1">
    <source>
        <dbReference type="ARBA" id="ARBA00004377"/>
    </source>
</evidence>
<keyword evidence="6" id="KW-0812">Transmembrane</keyword>
<evidence type="ECO:0000256" key="9">
    <source>
        <dbReference type="ARBA" id="ARBA00023136"/>
    </source>
</evidence>
<evidence type="ECO:0000256" key="4">
    <source>
        <dbReference type="ARBA" id="ARBA00022475"/>
    </source>
</evidence>
<feature type="domain" description="GspL periplasmic" evidence="12">
    <location>
        <begin position="240"/>
        <end position="379"/>
    </location>
</feature>
<dbReference type="InterPro" id="IPR043129">
    <property type="entry name" value="ATPase_NBD"/>
</dbReference>
<keyword evidence="14" id="KW-1185">Reference proteome</keyword>
<gene>
    <name evidence="13" type="primary">epsL</name>
    <name evidence="13" type="ORF">SIN8267_02623</name>
</gene>
<keyword evidence="3 10" id="KW-0813">Transport</keyword>
<dbReference type="Gene3D" id="3.30.420.370">
    <property type="match status" value="1"/>
</dbReference>
<comment type="function">
    <text evidence="10">Inner membrane component of the type II secretion system required for the energy-dependent secretion of extracellular factors such as proteases and toxins from the periplasm.</text>
</comment>
<comment type="subcellular location">
    <subcellularLocation>
        <location evidence="1">Cell inner membrane</location>
        <topology evidence="1">Single-pass membrane protein</topology>
    </subcellularLocation>
</comment>
<dbReference type="SUPFAM" id="SSF53067">
    <property type="entry name" value="Actin-like ATPase domain"/>
    <property type="match status" value="1"/>
</dbReference>
<dbReference type="NCBIfam" id="TIGR01709">
    <property type="entry name" value="typeII_sec_gspL"/>
    <property type="match status" value="1"/>
</dbReference>
<comment type="similarity">
    <text evidence="2 10">Belongs to the GSP L family.</text>
</comment>
<evidence type="ECO:0000256" key="7">
    <source>
        <dbReference type="ARBA" id="ARBA00022927"/>
    </source>
</evidence>
<evidence type="ECO:0000313" key="14">
    <source>
        <dbReference type="Proteomes" id="UP000838100"/>
    </source>
</evidence>
<dbReference type="EMBL" id="CAKLPX010000003">
    <property type="protein sequence ID" value="CAH0992497.1"/>
    <property type="molecule type" value="Genomic_DNA"/>
</dbReference>
<dbReference type="InterPro" id="IPR025691">
    <property type="entry name" value="GspL_pp_dom"/>
</dbReference>
<dbReference type="Pfam" id="PF12693">
    <property type="entry name" value="GspL_C"/>
    <property type="match status" value="1"/>
</dbReference>
<evidence type="ECO:0000256" key="8">
    <source>
        <dbReference type="ARBA" id="ARBA00022989"/>
    </source>
</evidence>
<name>A0ABM9AHL4_9GAMM</name>
<sequence length="396" mass="44103">MGIKVSHSIYIKPLVDGQYQWWGHNDKASAEGELTTFSQQVGNRPVTFLLSGYQVNIERVAFSEAERKHVLKTTDYLLEEQLCEDIDELHICHAEFGSHSIVLAVMRQQLLSDLLAPLLAAKINVEQVLSEPLSLPYRDGGCTVLVDGSGECQLRYGINEGCSVDSALLGFYFDQLQQQKNIEHIICYAESDNPEVLALLEQYGDRIELRPLDQLRQAEPLASAVNLLQGEFSPSIDWSSIWQRWKLVTAVVACAFIANLAVIGAQISAVNNKISGVEQQQQQIFKTVFPSGRYSANPRRRFESELQKFGGGSSSNFLSLLSLVAEPASNDKQLQVKSLNYDAGNQEMNISVVADKFSQLEKLTQAVEERGVSAELLSSNNRDNKVVARMKFKESL</sequence>
<comment type="caution">
    <text evidence="13">The sequence shown here is derived from an EMBL/GenBank/DDBJ whole genome shotgun (WGS) entry which is preliminary data.</text>
</comment>
<dbReference type="Proteomes" id="UP000838100">
    <property type="component" value="Unassembled WGS sequence"/>
</dbReference>
<reference evidence="13" key="1">
    <citation type="submission" date="2021-12" db="EMBL/GenBank/DDBJ databases">
        <authorList>
            <person name="Rodrigo-Torres L."/>
            <person name="Arahal R. D."/>
            <person name="Lucena T."/>
        </authorList>
    </citation>
    <scope>NUCLEOTIDE SEQUENCE</scope>
    <source>
        <strain evidence="13">CECT 8267</strain>
    </source>
</reference>
<keyword evidence="7 10" id="KW-0653">Protein transport</keyword>
<evidence type="ECO:0000256" key="5">
    <source>
        <dbReference type="ARBA" id="ARBA00022519"/>
    </source>
</evidence>
<evidence type="ECO:0000259" key="12">
    <source>
        <dbReference type="Pfam" id="PF12693"/>
    </source>
</evidence>
<keyword evidence="5" id="KW-0997">Cell inner membrane</keyword>
<evidence type="ECO:0000256" key="10">
    <source>
        <dbReference type="PIRNR" id="PIRNR015761"/>
    </source>
</evidence>
<proteinExistence type="inferred from homology"/>
<dbReference type="Gene3D" id="3.30.1360.100">
    <property type="entry name" value="General secretion pathway protein M, EpsM"/>
    <property type="match status" value="1"/>
</dbReference>
<evidence type="ECO:0000313" key="13">
    <source>
        <dbReference type="EMBL" id="CAH0992497.1"/>
    </source>
</evidence>
<feature type="domain" description="GspL cytoplasmic actin-ATPase-like" evidence="11">
    <location>
        <begin position="27"/>
        <end position="234"/>
    </location>
</feature>
<evidence type="ECO:0000256" key="2">
    <source>
        <dbReference type="ARBA" id="ARBA00005318"/>
    </source>
</evidence>